<comment type="caution">
    <text evidence="2">The sequence shown here is derived from an EMBL/GenBank/DDBJ whole genome shotgun (WGS) entry which is preliminary data.</text>
</comment>
<feature type="compositionally biased region" description="Polar residues" evidence="1">
    <location>
        <begin position="34"/>
        <end position="52"/>
    </location>
</feature>
<proteinExistence type="predicted"/>
<name>A0A317VTJ3_9EURO</name>
<dbReference type="VEuPathDB" id="FungiDB:BO70DRAFT_363726"/>
<dbReference type="InterPro" id="IPR012479">
    <property type="entry name" value="SAP30BP"/>
</dbReference>
<protein>
    <recommendedName>
        <fullName evidence="4">HCNGP-domain-containing protein</fullName>
    </recommendedName>
</protein>
<feature type="region of interest" description="Disordered" evidence="1">
    <location>
        <begin position="1"/>
        <end position="75"/>
    </location>
</feature>
<dbReference type="Pfam" id="PF07818">
    <property type="entry name" value="HCNGP"/>
    <property type="match status" value="1"/>
</dbReference>
<dbReference type="PANTHER" id="PTHR13464">
    <property type="entry name" value="TRANSCRIPTIONAL REGULATOR PROTEIN HCNGP"/>
    <property type="match status" value="1"/>
</dbReference>
<dbReference type="Proteomes" id="UP000247233">
    <property type="component" value="Unassembled WGS sequence"/>
</dbReference>
<gene>
    <name evidence="2" type="ORF">BO70DRAFT_363726</name>
</gene>
<accession>A0A317VTJ3</accession>
<sequence>MLGLGAYDSSDDEAGWEVTPGAPKRESNGPPAQAFQTIEYTNDQSSYLSVKQPSEKITAPEPDQPFLGPTHASSPMLQQLPANEQLPVFPASRTLIHDLTLPPVPNLDIPPSPPGSPDPAANAKISHFLSLKKQGMHFNEKLAGSASLRNPSLIRKMMDHAGIDDQAQYYTSLPLQIRGASDLPRWGFKEELLKAQREIQAEARKVLGHKDAVQFVAATPGESNLRGSASDLRAIQK</sequence>
<keyword evidence="3" id="KW-1185">Reference proteome</keyword>
<dbReference type="GO" id="GO:0006355">
    <property type="term" value="P:regulation of DNA-templated transcription"/>
    <property type="evidence" value="ECO:0007669"/>
    <property type="project" value="InterPro"/>
</dbReference>
<evidence type="ECO:0000313" key="3">
    <source>
        <dbReference type="Proteomes" id="UP000247233"/>
    </source>
</evidence>
<evidence type="ECO:0000256" key="1">
    <source>
        <dbReference type="SAM" id="MobiDB-lite"/>
    </source>
</evidence>
<dbReference type="GeneID" id="37065879"/>
<dbReference type="PANTHER" id="PTHR13464:SF0">
    <property type="entry name" value="SAP30-BINDING PROTEIN"/>
    <property type="match status" value="1"/>
</dbReference>
<organism evidence="2 3">
    <name type="scientific">Aspergillus heteromorphus CBS 117.55</name>
    <dbReference type="NCBI Taxonomy" id="1448321"/>
    <lineage>
        <taxon>Eukaryota</taxon>
        <taxon>Fungi</taxon>
        <taxon>Dikarya</taxon>
        <taxon>Ascomycota</taxon>
        <taxon>Pezizomycotina</taxon>
        <taxon>Eurotiomycetes</taxon>
        <taxon>Eurotiomycetidae</taxon>
        <taxon>Eurotiales</taxon>
        <taxon>Aspergillaceae</taxon>
        <taxon>Aspergillus</taxon>
        <taxon>Aspergillus subgen. Circumdati</taxon>
    </lineage>
</organism>
<dbReference type="RefSeq" id="XP_025397532.1">
    <property type="nucleotide sequence ID" value="XM_025543642.1"/>
</dbReference>
<evidence type="ECO:0008006" key="4">
    <source>
        <dbReference type="Google" id="ProtNLM"/>
    </source>
</evidence>
<evidence type="ECO:0000313" key="2">
    <source>
        <dbReference type="EMBL" id="PWY76168.1"/>
    </source>
</evidence>
<dbReference type="AlphaFoldDB" id="A0A317VTJ3"/>
<dbReference type="GO" id="GO:0005634">
    <property type="term" value="C:nucleus"/>
    <property type="evidence" value="ECO:0007669"/>
    <property type="project" value="TreeGrafter"/>
</dbReference>
<reference evidence="2 3" key="1">
    <citation type="submission" date="2016-12" db="EMBL/GenBank/DDBJ databases">
        <title>The genomes of Aspergillus section Nigri reveals drivers in fungal speciation.</title>
        <authorList>
            <consortium name="DOE Joint Genome Institute"/>
            <person name="Vesth T.C."/>
            <person name="Nybo J."/>
            <person name="Theobald S."/>
            <person name="Brandl J."/>
            <person name="Frisvad J.C."/>
            <person name="Nielsen K.F."/>
            <person name="Lyhne E.K."/>
            <person name="Kogle M.E."/>
            <person name="Kuo A."/>
            <person name="Riley R."/>
            <person name="Clum A."/>
            <person name="Nolan M."/>
            <person name="Lipzen A."/>
            <person name="Salamov A."/>
            <person name="Henrissat B."/>
            <person name="Wiebenga A."/>
            <person name="De Vries R.P."/>
            <person name="Grigoriev I.V."/>
            <person name="Mortensen U.H."/>
            <person name="Andersen M.R."/>
            <person name="Baker S.E."/>
        </authorList>
    </citation>
    <scope>NUCLEOTIDE SEQUENCE [LARGE SCALE GENOMIC DNA]</scope>
    <source>
        <strain evidence="2 3">CBS 117.55</strain>
    </source>
</reference>
<dbReference type="STRING" id="1448321.A0A317VTJ3"/>
<dbReference type="OrthoDB" id="1714508at2759"/>
<dbReference type="EMBL" id="MSFL01000020">
    <property type="protein sequence ID" value="PWY76168.1"/>
    <property type="molecule type" value="Genomic_DNA"/>
</dbReference>